<keyword evidence="2" id="KW-1185">Reference proteome</keyword>
<evidence type="ECO:0000313" key="1">
    <source>
        <dbReference type="EMBL" id="CAH2005617.1"/>
    </source>
</evidence>
<protein>
    <submittedName>
        <fullName evidence="1">Uncharacterized protein</fullName>
    </submittedName>
</protein>
<evidence type="ECO:0000313" key="2">
    <source>
        <dbReference type="Proteomes" id="UP001152888"/>
    </source>
</evidence>
<dbReference type="OrthoDB" id="6769808at2759"/>
<dbReference type="AlphaFoldDB" id="A0A9P0M371"/>
<reference evidence="1" key="1">
    <citation type="submission" date="2022-03" db="EMBL/GenBank/DDBJ databases">
        <authorList>
            <person name="Sayadi A."/>
        </authorList>
    </citation>
    <scope>NUCLEOTIDE SEQUENCE</scope>
</reference>
<accession>A0A9P0M371</accession>
<comment type="caution">
    <text evidence="1">The sequence shown here is derived from an EMBL/GenBank/DDBJ whole genome shotgun (WGS) entry which is preliminary data.</text>
</comment>
<organism evidence="1 2">
    <name type="scientific">Acanthoscelides obtectus</name>
    <name type="common">Bean weevil</name>
    <name type="synonym">Bruchus obtectus</name>
    <dbReference type="NCBI Taxonomy" id="200917"/>
    <lineage>
        <taxon>Eukaryota</taxon>
        <taxon>Metazoa</taxon>
        <taxon>Ecdysozoa</taxon>
        <taxon>Arthropoda</taxon>
        <taxon>Hexapoda</taxon>
        <taxon>Insecta</taxon>
        <taxon>Pterygota</taxon>
        <taxon>Neoptera</taxon>
        <taxon>Endopterygota</taxon>
        <taxon>Coleoptera</taxon>
        <taxon>Polyphaga</taxon>
        <taxon>Cucujiformia</taxon>
        <taxon>Chrysomeloidea</taxon>
        <taxon>Chrysomelidae</taxon>
        <taxon>Bruchinae</taxon>
        <taxon>Bruchini</taxon>
        <taxon>Acanthoscelides</taxon>
    </lineage>
</organism>
<name>A0A9P0M371_ACAOB</name>
<proteinExistence type="predicted"/>
<sequence>MEEIILKHAPSCWTKSTIVGQYELSANELNDISAEVKRAIRSTHLKISSIKRYQNVYDYGQVLIREQLLTVINPGIQYYRVRRFFVLAKHRLTAGLDYNLDYRRIGRCSELTFRKEVAPSDSSEVLIVVQIITDNLNLSSIQPKNNADYFIDYIVEFQD</sequence>
<gene>
    <name evidence="1" type="ORF">ACAOBT_LOCUS28645</name>
</gene>
<dbReference type="Proteomes" id="UP001152888">
    <property type="component" value="Unassembled WGS sequence"/>
</dbReference>
<dbReference type="EMBL" id="CAKOFQ010007648">
    <property type="protein sequence ID" value="CAH2005617.1"/>
    <property type="molecule type" value="Genomic_DNA"/>
</dbReference>